<keyword evidence="3 5" id="KW-1133">Transmembrane helix</keyword>
<feature type="transmembrane region" description="Helical" evidence="5">
    <location>
        <begin position="221"/>
        <end position="241"/>
    </location>
</feature>
<evidence type="ECO:0000256" key="2">
    <source>
        <dbReference type="ARBA" id="ARBA00022692"/>
    </source>
</evidence>
<feature type="transmembrane region" description="Helical" evidence="5">
    <location>
        <begin position="141"/>
        <end position="160"/>
    </location>
</feature>
<feature type="transmembrane region" description="Helical" evidence="5">
    <location>
        <begin position="191"/>
        <end position="214"/>
    </location>
</feature>
<reference evidence="9" key="2">
    <citation type="submission" date="2015-01" db="EMBL/GenBank/DDBJ databases">
        <title>Evolutionary Origins and Diversification of the Mycorrhizal Mutualists.</title>
        <authorList>
            <consortium name="DOE Joint Genome Institute"/>
            <consortium name="Mycorrhizal Genomics Consortium"/>
            <person name="Kohler A."/>
            <person name="Kuo A."/>
            <person name="Nagy L.G."/>
            <person name="Floudas D."/>
            <person name="Copeland A."/>
            <person name="Barry K.W."/>
            <person name="Cichocki N."/>
            <person name="Veneault-Fourrey C."/>
            <person name="LaButti K."/>
            <person name="Lindquist E.A."/>
            <person name="Lipzen A."/>
            <person name="Lundell T."/>
            <person name="Morin E."/>
            <person name="Murat C."/>
            <person name="Riley R."/>
            <person name="Ohm R."/>
            <person name="Sun H."/>
            <person name="Tunlid A."/>
            <person name="Henrissat B."/>
            <person name="Grigoriev I.V."/>
            <person name="Hibbett D.S."/>
            <person name="Martin F."/>
        </authorList>
    </citation>
    <scope>NUCLEOTIDE SEQUENCE [LARGE SCALE GENOMIC DNA]</scope>
    <source>
        <strain evidence="9">F 1598</strain>
    </source>
</reference>
<evidence type="ECO:0000256" key="3">
    <source>
        <dbReference type="ARBA" id="ARBA00022989"/>
    </source>
</evidence>
<keyword evidence="6" id="KW-0732">Signal</keyword>
<feature type="transmembrane region" description="Helical" evidence="5">
    <location>
        <begin position="111"/>
        <end position="129"/>
    </location>
</feature>
<feature type="transmembrane region" description="Helical" evidence="5">
    <location>
        <begin position="87"/>
        <end position="104"/>
    </location>
</feature>
<feature type="chain" id="PRO_5002161413" description="TM7S3/TM198-like domain-containing protein" evidence="6">
    <location>
        <begin position="27"/>
        <end position="344"/>
    </location>
</feature>
<name>A0A0C3B839_PILCF</name>
<organism evidence="8 9">
    <name type="scientific">Piloderma croceum (strain F 1598)</name>
    <dbReference type="NCBI Taxonomy" id="765440"/>
    <lineage>
        <taxon>Eukaryota</taxon>
        <taxon>Fungi</taxon>
        <taxon>Dikarya</taxon>
        <taxon>Basidiomycota</taxon>
        <taxon>Agaricomycotina</taxon>
        <taxon>Agaricomycetes</taxon>
        <taxon>Agaricomycetidae</taxon>
        <taxon>Atheliales</taxon>
        <taxon>Atheliaceae</taxon>
        <taxon>Piloderma</taxon>
    </lineage>
</organism>
<dbReference type="OrthoDB" id="3359595at2759"/>
<feature type="domain" description="TM7S3/TM198-like" evidence="7">
    <location>
        <begin position="92"/>
        <end position="293"/>
    </location>
</feature>
<feature type="transmembrane region" description="Helical" evidence="5">
    <location>
        <begin position="167"/>
        <end position="185"/>
    </location>
</feature>
<keyword evidence="4 5" id="KW-0472">Membrane</keyword>
<dbReference type="AlphaFoldDB" id="A0A0C3B839"/>
<dbReference type="InParanoid" id="A0A0C3B839"/>
<proteinExistence type="predicted"/>
<evidence type="ECO:0000256" key="1">
    <source>
        <dbReference type="ARBA" id="ARBA00004141"/>
    </source>
</evidence>
<dbReference type="InterPro" id="IPR025256">
    <property type="entry name" value="TM7S3/TM198-like_dom"/>
</dbReference>
<feature type="signal peptide" evidence="6">
    <location>
        <begin position="1"/>
        <end position="26"/>
    </location>
</feature>
<evidence type="ECO:0000256" key="6">
    <source>
        <dbReference type="SAM" id="SignalP"/>
    </source>
</evidence>
<protein>
    <recommendedName>
        <fullName evidence="7">TM7S3/TM198-like domain-containing protein</fullName>
    </recommendedName>
</protein>
<comment type="subcellular location">
    <subcellularLocation>
        <location evidence="1">Membrane</location>
        <topology evidence="1">Multi-pass membrane protein</topology>
    </subcellularLocation>
</comment>
<evidence type="ECO:0000259" key="7">
    <source>
        <dbReference type="Pfam" id="PF13886"/>
    </source>
</evidence>
<evidence type="ECO:0000313" key="8">
    <source>
        <dbReference type="EMBL" id="KIM82473.1"/>
    </source>
</evidence>
<keyword evidence="2 5" id="KW-0812">Transmembrane</keyword>
<accession>A0A0C3B839</accession>
<dbReference type="GO" id="GO:0016020">
    <property type="term" value="C:membrane"/>
    <property type="evidence" value="ECO:0007669"/>
    <property type="project" value="UniProtKB-SubCell"/>
</dbReference>
<gene>
    <name evidence="8" type="ORF">PILCRDRAFT_820332</name>
</gene>
<feature type="transmembrane region" description="Helical" evidence="5">
    <location>
        <begin position="274"/>
        <end position="293"/>
    </location>
</feature>
<dbReference type="Pfam" id="PF13886">
    <property type="entry name" value="TM7S3_TM198"/>
    <property type="match status" value="1"/>
</dbReference>
<dbReference type="HOGENOM" id="CLU_060789_1_0_1"/>
<sequence>MVAAVRLIPLLTYVWFLLNFVNAILASPIAPSFGSTESHHTLHARDRSGVIINDADGGVVVFNSQTQQPIPQGSASDGGGSGFNTPAVLWIVLLFLLGVPLAVAGIRGWRLTLGVAIGLSIAVCSWAAFINTVSSQGFPDIALDGIVFGFFVLGFVLGLFEFARVTGIACLGALGGLAVGMRIVLFKNGLIVHVFFVNWLIVSACAVVSLLLLLRAQRIGIILSTSSTGTFFIGLGVDLAVNQQKGMSRGLRFLFDQNTSHIADMLSNSYTPPLSTKITLGASLALIPLLAFIQHKIFRDPFERNPPDDEEIDFDPSSFRNTLEAIGRKSRYLSKKALESRFSI</sequence>
<evidence type="ECO:0000313" key="9">
    <source>
        <dbReference type="Proteomes" id="UP000054166"/>
    </source>
</evidence>
<evidence type="ECO:0000256" key="4">
    <source>
        <dbReference type="ARBA" id="ARBA00023136"/>
    </source>
</evidence>
<dbReference type="Proteomes" id="UP000054166">
    <property type="component" value="Unassembled WGS sequence"/>
</dbReference>
<keyword evidence="9" id="KW-1185">Reference proteome</keyword>
<dbReference type="EMBL" id="KN832994">
    <property type="protein sequence ID" value="KIM82473.1"/>
    <property type="molecule type" value="Genomic_DNA"/>
</dbReference>
<evidence type="ECO:0000256" key="5">
    <source>
        <dbReference type="SAM" id="Phobius"/>
    </source>
</evidence>
<reference evidence="8 9" key="1">
    <citation type="submission" date="2014-04" db="EMBL/GenBank/DDBJ databases">
        <authorList>
            <consortium name="DOE Joint Genome Institute"/>
            <person name="Kuo A."/>
            <person name="Tarkka M."/>
            <person name="Buscot F."/>
            <person name="Kohler A."/>
            <person name="Nagy L.G."/>
            <person name="Floudas D."/>
            <person name="Copeland A."/>
            <person name="Barry K.W."/>
            <person name="Cichocki N."/>
            <person name="Veneault-Fourrey C."/>
            <person name="LaButti K."/>
            <person name="Lindquist E.A."/>
            <person name="Lipzen A."/>
            <person name="Lundell T."/>
            <person name="Morin E."/>
            <person name="Murat C."/>
            <person name="Sun H."/>
            <person name="Tunlid A."/>
            <person name="Henrissat B."/>
            <person name="Grigoriev I.V."/>
            <person name="Hibbett D.S."/>
            <person name="Martin F."/>
            <person name="Nordberg H.P."/>
            <person name="Cantor M.N."/>
            <person name="Hua S.X."/>
        </authorList>
    </citation>
    <scope>NUCLEOTIDE SEQUENCE [LARGE SCALE GENOMIC DNA]</scope>
    <source>
        <strain evidence="8 9">F 1598</strain>
    </source>
</reference>